<dbReference type="EMBL" id="JACMSC010000012">
    <property type="protein sequence ID" value="KAG6495129.1"/>
    <property type="molecule type" value="Genomic_DNA"/>
</dbReference>
<evidence type="ECO:0000313" key="1">
    <source>
        <dbReference type="EMBL" id="KAG6495129.1"/>
    </source>
</evidence>
<accession>A0A8J5KTQ9</accession>
<protein>
    <submittedName>
        <fullName evidence="1">Uncharacterized protein</fullName>
    </submittedName>
</protein>
<name>A0A8J5KTQ9_ZINOF</name>
<sequence length="144" mass="15992">MSWDSLIEGVVRGEAKRWGELVAGYHNYSSKNGLRVVASEAGKEDIMEEEKKVTAVRMMRVTYANNTSGKLKIQVPVLYLKVYDDVPELQSNQAVSCYVMTLFQSQLNEAILREDYGEAAKLKLAITSATKKDIVGAALTIMNV</sequence>
<reference evidence="1 2" key="1">
    <citation type="submission" date="2020-08" db="EMBL/GenBank/DDBJ databases">
        <title>Plant Genome Project.</title>
        <authorList>
            <person name="Zhang R.-G."/>
        </authorList>
    </citation>
    <scope>NUCLEOTIDE SEQUENCE [LARGE SCALE GENOMIC DNA]</scope>
    <source>
        <tissue evidence="1">Rhizome</tissue>
    </source>
</reference>
<keyword evidence="2" id="KW-1185">Reference proteome</keyword>
<organism evidence="1 2">
    <name type="scientific">Zingiber officinale</name>
    <name type="common">Ginger</name>
    <name type="synonym">Amomum zingiber</name>
    <dbReference type="NCBI Taxonomy" id="94328"/>
    <lineage>
        <taxon>Eukaryota</taxon>
        <taxon>Viridiplantae</taxon>
        <taxon>Streptophyta</taxon>
        <taxon>Embryophyta</taxon>
        <taxon>Tracheophyta</taxon>
        <taxon>Spermatophyta</taxon>
        <taxon>Magnoliopsida</taxon>
        <taxon>Liliopsida</taxon>
        <taxon>Zingiberales</taxon>
        <taxon>Zingiberaceae</taxon>
        <taxon>Zingiber</taxon>
    </lineage>
</organism>
<comment type="caution">
    <text evidence="1">The sequence shown here is derived from an EMBL/GenBank/DDBJ whole genome shotgun (WGS) entry which is preliminary data.</text>
</comment>
<evidence type="ECO:0000313" key="2">
    <source>
        <dbReference type="Proteomes" id="UP000734854"/>
    </source>
</evidence>
<dbReference type="AlphaFoldDB" id="A0A8J5KTQ9"/>
<gene>
    <name evidence="1" type="ORF">ZIOFF_042920</name>
</gene>
<dbReference type="Proteomes" id="UP000734854">
    <property type="component" value="Unassembled WGS sequence"/>
</dbReference>
<proteinExistence type="predicted"/>